<evidence type="ECO:0000313" key="5">
    <source>
        <dbReference type="Proteomes" id="UP000440732"/>
    </source>
</evidence>
<dbReference type="Proteomes" id="UP000440732">
    <property type="component" value="Unassembled WGS sequence"/>
</dbReference>
<dbReference type="AlphaFoldDB" id="A0A6A3ERR7"/>
<organism evidence="1 4">
    <name type="scientific">Phytophthora fragariae</name>
    <dbReference type="NCBI Taxonomy" id="53985"/>
    <lineage>
        <taxon>Eukaryota</taxon>
        <taxon>Sar</taxon>
        <taxon>Stramenopiles</taxon>
        <taxon>Oomycota</taxon>
        <taxon>Peronosporomycetes</taxon>
        <taxon>Peronosporales</taxon>
        <taxon>Peronosporaceae</taxon>
        <taxon>Phytophthora</taxon>
    </lineage>
</organism>
<comment type="caution">
    <text evidence="1">The sequence shown here is derived from an EMBL/GenBank/DDBJ whole genome shotgun (WGS) entry which is preliminary data.</text>
</comment>
<proteinExistence type="predicted"/>
<evidence type="ECO:0000313" key="1">
    <source>
        <dbReference type="EMBL" id="KAE8935116.1"/>
    </source>
</evidence>
<name>A0A6A3ERR7_9STRA</name>
<dbReference type="EMBL" id="QXGF01000835">
    <property type="protein sequence ID" value="KAE8935116.1"/>
    <property type="molecule type" value="Genomic_DNA"/>
</dbReference>
<dbReference type="Proteomes" id="UP000429523">
    <property type="component" value="Unassembled WGS sequence"/>
</dbReference>
<accession>A0A6A3ERR7</accession>
<evidence type="ECO:0000313" key="4">
    <source>
        <dbReference type="Proteomes" id="UP000429523"/>
    </source>
</evidence>
<evidence type="ECO:0000313" key="6">
    <source>
        <dbReference type="Proteomes" id="UP000441208"/>
    </source>
</evidence>
<dbReference type="EMBL" id="QXGA01000648">
    <property type="protein sequence ID" value="KAE9143065.1"/>
    <property type="molecule type" value="Genomic_DNA"/>
</dbReference>
<dbReference type="Proteomes" id="UP000441208">
    <property type="component" value="Unassembled WGS sequence"/>
</dbReference>
<reference evidence="4 5" key="1">
    <citation type="submission" date="2018-08" db="EMBL/GenBank/DDBJ databases">
        <title>Genomic investigation of the strawberry pathogen Phytophthora fragariae indicates pathogenicity is determined by transcriptional variation in three key races.</title>
        <authorList>
            <person name="Adams T.M."/>
            <person name="Armitage A.D."/>
            <person name="Sobczyk M.K."/>
            <person name="Bates H.J."/>
            <person name="Dunwell J.M."/>
            <person name="Nellist C.F."/>
            <person name="Harrison R.J."/>
        </authorList>
    </citation>
    <scope>NUCLEOTIDE SEQUENCE [LARGE SCALE GENOMIC DNA]</scope>
    <source>
        <strain evidence="3 5">NOV-5</strain>
        <strain evidence="2 6">NOV-71</strain>
        <strain evidence="1 4">NOV-9</strain>
    </source>
</reference>
<protein>
    <submittedName>
        <fullName evidence="1">Uncharacterized protein</fullName>
    </submittedName>
</protein>
<sequence>MRIARPVIALVLVTDRECAACPSSAAANNTSPSSIAWVRSLSTREATQATFACVLSGGESCR</sequence>
<evidence type="ECO:0000313" key="3">
    <source>
        <dbReference type="EMBL" id="KAE9143065.1"/>
    </source>
</evidence>
<dbReference type="EMBL" id="QXFZ01000729">
    <property type="protein sequence ID" value="KAE9106676.1"/>
    <property type="molecule type" value="Genomic_DNA"/>
</dbReference>
<gene>
    <name evidence="3" type="ORF">PF006_g11886</name>
    <name evidence="2" type="ORF">PF007_g13323</name>
    <name evidence="1" type="ORF">PF009_g14926</name>
</gene>
<evidence type="ECO:0000313" key="2">
    <source>
        <dbReference type="EMBL" id="KAE9106676.1"/>
    </source>
</evidence>